<reference evidence="1 2" key="1">
    <citation type="journal article" date="2020" name="Microb. Ecol.">
        <title>Novel Virus on Filamentous Arthronema africanum Cyanobacterium.</title>
        <authorList>
            <person name="Petrzik K."/>
            <person name="Lukavsky J."/>
            <person name="Koloniuk I."/>
        </authorList>
    </citation>
    <scope>NUCLEOTIDE SEQUENCE [LARGE SCALE GENOMIC DNA]</scope>
</reference>
<organism evidence="1 2">
    <name type="scientific">Arthronema virus TR020</name>
    <dbReference type="NCBI Taxonomy" id="2736280"/>
    <lineage>
        <taxon>Viruses</taxon>
        <taxon>Duplodnaviria</taxon>
        <taxon>Heunggongvirae</taxon>
        <taxon>Uroviricota</taxon>
        <taxon>Caudoviricetes</taxon>
        <taxon>Saffermanviridae</taxon>
        <taxon>Arthrovirus</taxon>
        <taxon>Arthrovirus TR020</taxon>
    </lineage>
</organism>
<protein>
    <submittedName>
        <fullName evidence="1">Uncharacterized protein</fullName>
    </submittedName>
</protein>
<name>A0A7G3WH59_9CAUD</name>
<accession>A0A7G3WH59</accession>
<dbReference type="EMBL" id="MT457475">
    <property type="protein sequence ID" value="QKE60859.1"/>
    <property type="molecule type" value="Genomic_DNA"/>
</dbReference>
<proteinExistence type="predicted"/>
<keyword evidence="2" id="KW-1185">Reference proteome</keyword>
<evidence type="ECO:0000313" key="1">
    <source>
        <dbReference type="EMBL" id="QKE60859.1"/>
    </source>
</evidence>
<sequence length="78" mass="8671">MNNPLTLSGIVSALPIVMTLVAGTTAYNNLQLQITEIKVGNLRDSQYLRETLTDIRSDIRDLKLKQENQRNGSTNISP</sequence>
<evidence type="ECO:0000313" key="2">
    <source>
        <dbReference type="Proteomes" id="UP000516780"/>
    </source>
</evidence>
<dbReference type="Proteomes" id="UP000516780">
    <property type="component" value="Segment"/>
</dbReference>